<feature type="chain" id="PRO_5046499435" description="Fungal N-terminal domain-containing protein" evidence="1">
    <location>
        <begin position="27"/>
        <end position="143"/>
    </location>
</feature>
<dbReference type="Proteomes" id="UP001480595">
    <property type="component" value="Unassembled WGS sequence"/>
</dbReference>
<feature type="signal peptide" evidence="1">
    <location>
        <begin position="1"/>
        <end position="26"/>
    </location>
</feature>
<keyword evidence="3" id="KW-1185">Reference proteome</keyword>
<dbReference type="RefSeq" id="XP_066717665.1">
    <property type="nucleotide sequence ID" value="XM_066855498.1"/>
</dbReference>
<accession>A0ABR1VSP7</accession>
<proteinExistence type="predicted"/>
<dbReference type="EMBL" id="JAQQWL010000005">
    <property type="protein sequence ID" value="KAK8073190.1"/>
    <property type="molecule type" value="Genomic_DNA"/>
</dbReference>
<reference evidence="2 3" key="1">
    <citation type="submission" date="2023-01" db="EMBL/GenBank/DDBJ databases">
        <title>Analysis of 21 Apiospora genomes using comparative genomics revels a genus with tremendous synthesis potential of carbohydrate active enzymes and secondary metabolites.</title>
        <authorList>
            <person name="Sorensen T."/>
        </authorList>
    </citation>
    <scope>NUCLEOTIDE SEQUENCE [LARGE SCALE GENOMIC DNA]</scope>
    <source>
        <strain evidence="2 3">CBS 135458</strain>
    </source>
</reference>
<name>A0ABR1VSP7_9PEZI</name>
<keyword evidence="1" id="KW-0732">Signal</keyword>
<comment type="caution">
    <text evidence="2">The sequence shown here is derived from an EMBL/GenBank/DDBJ whole genome shotgun (WGS) entry which is preliminary data.</text>
</comment>
<protein>
    <recommendedName>
        <fullName evidence="4">Fungal N-terminal domain-containing protein</fullName>
    </recommendedName>
</protein>
<gene>
    <name evidence="2" type="ORF">PG994_004089</name>
</gene>
<evidence type="ECO:0000256" key="1">
    <source>
        <dbReference type="SAM" id="SignalP"/>
    </source>
</evidence>
<evidence type="ECO:0000313" key="2">
    <source>
        <dbReference type="EMBL" id="KAK8073190.1"/>
    </source>
</evidence>
<organism evidence="2 3">
    <name type="scientific">Apiospora phragmitis</name>
    <dbReference type="NCBI Taxonomy" id="2905665"/>
    <lineage>
        <taxon>Eukaryota</taxon>
        <taxon>Fungi</taxon>
        <taxon>Dikarya</taxon>
        <taxon>Ascomycota</taxon>
        <taxon>Pezizomycotina</taxon>
        <taxon>Sordariomycetes</taxon>
        <taxon>Xylariomycetidae</taxon>
        <taxon>Amphisphaeriales</taxon>
        <taxon>Apiosporaceae</taxon>
        <taxon>Apiospora</taxon>
    </lineage>
</organism>
<dbReference type="GeneID" id="92088561"/>
<sequence>MAEALGLAASIAGLVSLGLQVAGGIATDLDALENRQVELASVKRQNDALAASLDIIKAAASRTQSHHGPAITTNIQSCETEIQAVEALLADLANCDTTIWRQRLRSKKKKLTYMSDPQKVQLVVQRLHNTNQVLNLTLTGLTL</sequence>
<evidence type="ECO:0008006" key="4">
    <source>
        <dbReference type="Google" id="ProtNLM"/>
    </source>
</evidence>
<evidence type="ECO:0000313" key="3">
    <source>
        <dbReference type="Proteomes" id="UP001480595"/>
    </source>
</evidence>